<dbReference type="CDD" id="cd04301">
    <property type="entry name" value="NAT_SF"/>
    <property type="match status" value="1"/>
</dbReference>
<dbReference type="EMBL" id="BAABAH010000012">
    <property type="protein sequence ID" value="GAA3827780.1"/>
    <property type="molecule type" value="Genomic_DNA"/>
</dbReference>
<name>A0ABP7IVK6_9ACTN</name>
<dbReference type="InterPro" id="IPR000182">
    <property type="entry name" value="GNAT_dom"/>
</dbReference>
<feature type="domain" description="N-acetyltransferase" evidence="1">
    <location>
        <begin position="22"/>
        <end position="188"/>
    </location>
</feature>
<protein>
    <submittedName>
        <fullName evidence="2">GNAT family N-acetyltransferase</fullName>
    </submittedName>
</protein>
<accession>A0ABP7IVK6</accession>
<organism evidence="2 3">
    <name type="scientific">Nocardioides panacisoli</name>
    <dbReference type="NCBI Taxonomy" id="627624"/>
    <lineage>
        <taxon>Bacteria</taxon>
        <taxon>Bacillati</taxon>
        <taxon>Actinomycetota</taxon>
        <taxon>Actinomycetes</taxon>
        <taxon>Propionibacteriales</taxon>
        <taxon>Nocardioidaceae</taxon>
        <taxon>Nocardioides</taxon>
    </lineage>
</organism>
<proteinExistence type="predicted"/>
<dbReference type="Gene3D" id="3.40.630.30">
    <property type="match status" value="1"/>
</dbReference>
<dbReference type="InterPro" id="IPR016181">
    <property type="entry name" value="Acyl_CoA_acyltransferase"/>
</dbReference>
<dbReference type="PANTHER" id="PTHR39173:SF1">
    <property type="entry name" value="ACETYLTRANSFERASE"/>
    <property type="match status" value="1"/>
</dbReference>
<evidence type="ECO:0000259" key="1">
    <source>
        <dbReference type="PROSITE" id="PS51186"/>
    </source>
</evidence>
<evidence type="ECO:0000313" key="3">
    <source>
        <dbReference type="Proteomes" id="UP001501821"/>
    </source>
</evidence>
<reference evidence="3" key="1">
    <citation type="journal article" date="2019" name="Int. J. Syst. Evol. Microbiol.">
        <title>The Global Catalogue of Microorganisms (GCM) 10K type strain sequencing project: providing services to taxonomists for standard genome sequencing and annotation.</title>
        <authorList>
            <consortium name="The Broad Institute Genomics Platform"/>
            <consortium name="The Broad Institute Genome Sequencing Center for Infectious Disease"/>
            <person name="Wu L."/>
            <person name="Ma J."/>
        </authorList>
    </citation>
    <scope>NUCLEOTIDE SEQUENCE [LARGE SCALE GENOMIC DNA]</scope>
    <source>
        <strain evidence="3">JCM 16953</strain>
    </source>
</reference>
<dbReference type="PANTHER" id="PTHR39173">
    <property type="entry name" value="ACETYLTRANSFERASE"/>
    <property type="match status" value="1"/>
</dbReference>
<dbReference type="Pfam" id="PF00583">
    <property type="entry name" value="Acetyltransf_1"/>
    <property type="match status" value="1"/>
</dbReference>
<dbReference type="Proteomes" id="UP001501821">
    <property type="component" value="Unassembled WGS sequence"/>
</dbReference>
<keyword evidence="3" id="KW-1185">Reference proteome</keyword>
<sequence length="188" mass="20264">MFQFEIGVTGLSGVDGIGGMTSLVRPDPSLASAWAAMMADFGGWAEAHGSGYWAFDTPPPIGEGDCAAFVDGILAAEGAGAARVPNSHYWIAEGDELVGYLHVRHELNDWLLEHGGHIGYSVRPSRRRQGHATRALALGVRRARELGIERVLVTCDDDNAGSRATIERCGGVLEDVRGDKRRYWITTS</sequence>
<dbReference type="PROSITE" id="PS51186">
    <property type="entry name" value="GNAT"/>
    <property type="match status" value="1"/>
</dbReference>
<comment type="caution">
    <text evidence="2">The sequence shown here is derived from an EMBL/GenBank/DDBJ whole genome shotgun (WGS) entry which is preliminary data.</text>
</comment>
<gene>
    <name evidence="2" type="ORF">GCM10022242_31450</name>
</gene>
<evidence type="ECO:0000313" key="2">
    <source>
        <dbReference type="EMBL" id="GAA3827780.1"/>
    </source>
</evidence>
<dbReference type="SUPFAM" id="SSF55729">
    <property type="entry name" value="Acyl-CoA N-acyltransferases (Nat)"/>
    <property type="match status" value="1"/>
</dbReference>